<dbReference type="SFLD" id="SFLDS00029">
    <property type="entry name" value="Radical_SAM"/>
    <property type="match status" value="1"/>
</dbReference>
<evidence type="ECO:0000259" key="6">
    <source>
        <dbReference type="Pfam" id="PF04055"/>
    </source>
</evidence>
<dbReference type="CDD" id="cd01335">
    <property type="entry name" value="Radical_SAM"/>
    <property type="match status" value="1"/>
</dbReference>
<dbReference type="Pfam" id="PF04055">
    <property type="entry name" value="Radical_SAM"/>
    <property type="match status" value="1"/>
</dbReference>
<feature type="domain" description="Radical SAM core" evidence="6">
    <location>
        <begin position="31"/>
        <end position="130"/>
    </location>
</feature>
<keyword evidence="4" id="KW-0408">Iron</keyword>
<dbReference type="GO" id="GO:0003824">
    <property type="term" value="F:catalytic activity"/>
    <property type="evidence" value="ECO:0007669"/>
    <property type="project" value="InterPro"/>
</dbReference>
<organism evidence="7 8">
    <name type="scientific">Rhodovulum strictum</name>
    <dbReference type="NCBI Taxonomy" id="58314"/>
    <lineage>
        <taxon>Bacteria</taxon>
        <taxon>Pseudomonadati</taxon>
        <taxon>Pseudomonadota</taxon>
        <taxon>Alphaproteobacteria</taxon>
        <taxon>Rhodobacterales</taxon>
        <taxon>Paracoccaceae</taxon>
        <taxon>Rhodovulum</taxon>
    </lineage>
</organism>
<dbReference type="PANTHER" id="PTHR11228">
    <property type="entry name" value="RADICAL SAM DOMAIN PROTEIN"/>
    <property type="match status" value="1"/>
</dbReference>
<evidence type="ECO:0000256" key="3">
    <source>
        <dbReference type="ARBA" id="ARBA00022723"/>
    </source>
</evidence>
<comment type="caution">
    <text evidence="7">The sequence shown here is derived from an EMBL/GenBank/DDBJ whole genome shotgun (WGS) entry which is preliminary data.</text>
</comment>
<evidence type="ECO:0000313" key="7">
    <source>
        <dbReference type="EMBL" id="MRH20709.1"/>
    </source>
</evidence>
<evidence type="ECO:0000256" key="1">
    <source>
        <dbReference type="ARBA" id="ARBA00001966"/>
    </source>
</evidence>
<comment type="cofactor">
    <cofactor evidence="1">
        <name>[4Fe-4S] cluster</name>
        <dbReference type="ChEBI" id="CHEBI:49883"/>
    </cofactor>
</comment>
<dbReference type="PANTHER" id="PTHR11228:SF7">
    <property type="entry name" value="PQQA PEPTIDE CYCLASE"/>
    <property type="match status" value="1"/>
</dbReference>
<dbReference type="InterPro" id="IPR050377">
    <property type="entry name" value="Radical_SAM_PqqE_MftC-like"/>
</dbReference>
<dbReference type="InterPro" id="IPR058240">
    <property type="entry name" value="rSAM_sf"/>
</dbReference>
<dbReference type="GO" id="GO:0051536">
    <property type="term" value="F:iron-sulfur cluster binding"/>
    <property type="evidence" value="ECO:0007669"/>
    <property type="project" value="UniProtKB-KW"/>
</dbReference>
<dbReference type="InterPro" id="IPR013785">
    <property type="entry name" value="Aldolase_TIM"/>
</dbReference>
<dbReference type="GO" id="GO:0046872">
    <property type="term" value="F:metal ion binding"/>
    <property type="evidence" value="ECO:0007669"/>
    <property type="project" value="UniProtKB-KW"/>
</dbReference>
<sequence length="330" mass="35808">MQEDPTALDDPAEIRHAEPEHARTVLVDWMLGNACNQSCSYCPKALHDGSIRWQGLADILQFMDLLRRHYRDGLGRRVWLQFTGGEPSQHPQIAAILTGARARGFRASLISNGARTLRFWDRIAPLLDGTILTWHDEFADPAAFLDVAALLAEAMPLHVNITVHPDRFDAILARAAELSAAVPGASITLKPLRIGFGATPYAYTEDQRRRMQAASRGAGARGDSAPRGVMCAIAEDGRYALQKAAGFLLTGRNRWRGYLCEAGIESLRIHADGRILRATCGVGGSLGRLGGPVDLPLSPVLCDRAECGCVADILITKRHMGALDRAMGLA</sequence>
<proteinExistence type="predicted"/>
<evidence type="ECO:0000256" key="4">
    <source>
        <dbReference type="ARBA" id="ARBA00023004"/>
    </source>
</evidence>
<evidence type="ECO:0000256" key="2">
    <source>
        <dbReference type="ARBA" id="ARBA00022691"/>
    </source>
</evidence>
<keyword evidence="8" id="KW-1185">Reference proteome</keyword>
<evidence type="ECO:0000313" key="8">
    <source>
        <dbReference type="Proteomes" id="UP000466730"/>
    </source>
</evidence>
<dbReference type="InterPro" id="IPR007197">
    <property type="entry name" value="rSAM"/>
</dbReference>
<dbReference type="Gene3D" id="3.20.20.70">
    <property type="entry name" value="Aldolase class I"/>
    <property type="match status" value="1"/>
</dbReference>
<dbReference type="EMBL" id="WJPO01000007">
    <property type="protein sequence ID" value="MRH20709.1"/>
    <property type="molecule type" value="Genomic_DNA"/>
</dbReference>
<keyword evidence="3" id="KW-0479">Metal-binding</keyword>
<keyword evidence="5" id="KW-0411">Iron-sulfur</keyword>
<name>A0A844BDL0_9RHOB</name>
<accession>A0A844BDL0</accession>
<dbReference type="AlphaFoldDB" id="A0A844BDL0"/>
<dbReference type="RefSeq" id="WP_153748014.1">
    <property type="nucleotide sequence ID" value="NZ_BAAADI010000049.1"/>
</dbReference>
<dbReference type="OrthoDB" id="9782387at2"/>
<dbReference type="Proteomes" id="UP000466730">
    <property type="component" value="Unassembled WGS sequence"/>
</dbReference>
<protein>
    <submittedName>
        <fullName evidence="7">Radical SAM protein</fullName>
    </submittedName>
</protein>
<reference evidence="7 8" key="1">
    <citation type="submission" date="2019-11" db="EMBL/GenBank/DDBJ databases">
        <title>Draft Whole-Genome sequence of the marine photosynthetic bacterium Rhodovulum strictum DSM 11289.</title>
        <authorList>
            <person name="Kyndt J.A."/>
            <person name="Meyer T.E."/>
        </authorList>
    </citation>
    <scope>NUCLEOTIDE SEQUENCE [LARGE SCALE GENOMIC DNA]</scope>
    <source>
        <strain evidence="7 8">DSM 11289</strain>
    </source>
</reference>
<keyword evidence="2" id="KW-0949">S-adenosyl-L-methionine</keyword>
<evidence type="ECO:0000256" key="5">
    <source>
        <dbReference type="ARBA" id="ARBA00023014"/>
    </source>
</evidence>
<gene>
    <name evidence="7" type="ORF">GH815_06865</name>
</gene>
<dbReference type="SUPFAM" id="SSF102114">
    <property type="entry name" value="Radical SAM enzymes"/>
    <property type="match status" value="1"/>
</dbReference>